<sequence length="378" mass="42706">MLRITNHRRFTANHTWHVDWAGHALFVKANPNHDEARAECAGHARIREFYPIPGLRGARRAARWTVLVYDRWPYLGHDHGLLLDEITHADLTGDLARLDTCLTAVFHHYRHVIGNTLRPTTNGETISKLYGDRAAPDGRLDQYYRSNAPWPITNGTRRVRPQDLADVRLVVNGREHAVDFAELMTRLRVHFARHSPVWAAITQGDPTDINIGWSPAGGPVWFDYDTGGLNALPGEFACFLLYQRLHGAWLTPHYNPAAFDDHPSSLAPASLAEPVVQVEHTRSSLVIDYRHTPSRARGHVLRRYLDEIIRPIACHLGIDDLMAWMRPYLVMRLLAVYHLAGLERRDTALSLALLAQALDPDTTLPDFLALTPSDAEVN</sequence>
<gene>
    <name evidence="1" type="ORF">GCM10023214_27620</name>
</gene>
<organism evidence="1 2">
    <name type="scientific">Amycolatopsis dongchuanensis</name>
    <dbReference type="NCBI Taxonomy" id="1070866"/>
    <lineage>
        <taxon>Bacteria</taxon>
        <taxon>Bacillati</taxon>
        <taxon>Actinomycetota</taxon>
        <taxon>Actinomycetes</taxon>
        <taxon>Pseudonocardiales</taxon>
        <taxon>Pseudonocardiaceae</taxon>
        <taxon>Amycolatopsis</taxon>
    </lineage>
</organism>
<dbReference type="RefSeq" id="WP_346053890.1">
    <property type="nucleotide sequence ID" value="NZ_BAABIB010000061.1"/>
</dbReference>
<dbReference type="EMBL" id="BAABIB010000061">
    <property type="protein sequence ID" value="GAA5161873.1"/>
    <property type="molecule type" value="Genomic_DNA"/>
</dbReference>
<proteinExistence type="predicted"/>
<evidence type="ECO:0000313" key="2">
    <source>
        <dbReference type="Proteomes" id="UP001500192"/>
    </source>
</evidence>
<protein>
    <recommendedName>
        <fullName evidence="3">Aminoglycoside phosphotransferase domain-containing protein</fullName>
    </recommendedName>
</protein>
<keyword evidence="2" id="KW-1185">Reference proteome</keyword>
<dbReference type="Proteomes" id="UP001500192">
    <property type="component" value="Unassembled WGS sequence"/>
</dbReference>
<evidence type="ECO:0000313" key="1">
    <source>
        <dbReference type="EMBL" id="GAA5161873.1"/>
    </source>
</evidence>
<comment type="caution">
    <text evidence="1">The sequence shown here is derived from an EMBL/GenBank/DDBJ whole genome shotgun (WGS) entry which is preliminary data.</text>
</comment>
<evidence type="ECO:0008006" key="3">
    <source>
        <dbReference type="Google" id="ProtNLM"/>
    </source>
</evidence>
<reference evidence="2" key="1">
    <citation type="journal article" date="2019" name="Int. J. Syst. Evol. Microbiol.">
        <title>The Global Catalogue of Microorganisms (GCM) 10K type strain sequencing project: providing services to taxonomists for standard genome sequencing and annotation.</title>
        <authorList>
            <consortium name="The Broad Institute Genomics Platform"/>
            <consortium name="The Broad Institute Genome Sequencing Center for Infectious Disease"/>
            <person name="Wu L."/>
            <person name="Ma J."/>
        </authorList>
    </citation>
    <scope>NUCLEOTIDE SEQUENCE [LARGE SCALE GENOMIC DNA]</scope>
    <source>
        <strain evidence="2">JCM 18054</strain>
    </source>
</reference>
<accession>A0ABP9QH56</accession>
<name>A0ABP9QH56_9PSEU</name>